<evidence type="ECO:0000313" key="6">
    <source>
        <dbReference type="EMBL" id="KNC32878.1"/>
    </source>
</evidence>
<keyword evidence="7" id="KW-1185">Reference proteome</keyword>
<proteinExistence type="predicted"/>
<feature type="coiled-coil region" evidence="2">
    <location>
        <begin position="62"/>
        <end position="142"/>
    </location>
</feature>
<sequence>MPGFHFNEMGEMVLDAIDDIGVVDVYDLASDIGKEYEKIIDRFGTEAATGLMPKIINTLELLEALATKNERENATIQELKDKIAQLESEKSEKAEFRRRFEKELEMIEEQWRTETNDLADLVSSLQEENKRLIKQTQDLQSSSAQSSGLGASLTESIISITNNELHSALSDTQVLQRLKEQIYRQRDELKEKERELQSKYTEIEHMTIQMERFKSSGRDTRRRCTMLQTQVKTLCEERADFLAQLQDQCREINSLRKRLGLAEKDNEDLYMSHDDDPNDPNRPRYTTLELKELINERDELLTTIENLNEELRALKPTEITANDSSSDDDDDNDDGVGAEGGEDEDNGEHNGTPPEHDAPVQGPLPFEPDDAPWKKSNESGIRKFFRKLFSDTNDGSAHNQTFQKRSLATLSKMALSATPSANANVNTLQYYRYY</sequence>
<feature type="domain" description="RH2" evidence="5">
    <location>
        <begin position="282"/>
        <end position="384"/>
    </location>
</feature>
<feature type="domain" description="RH1" evidence="4">
    <location>
        <begin position="8"/>
        <end position="96"/>
    </location>
</feature>
<name>A0A0L0CKJ8_LUCCU</name>
<evidence type="ECO:0000256" key="3">
    <source>
        <dbReference type="SAM" id="MobiDB-lite"/>
    </source>
</evidence>
<evidence type="ECO:0000256" key="2">
    <source>
        <dbReference type="SAM" id="Coils"/>
    </source>
</evidence>
<organism evidence="6 7">
    <name type="scientific">Lucilia cuprina</name>
    <name type="common">Green bottle fly</name>
    <name type="synonym">Australian sheep blowfly</name>
    <dbReference type="NCBI Taxonomy" id="7375"/>
    <lineage>
        <taxon>Eukaryota</taxon>
        <taxon>Metazoa</taxon>
        <taxon>Ecdysozoa</taxon>
        <taxon>Arthropoda</taxon>
        <taxon>Hexapoda</taxon>
        <taxon>Insecta</taxon>
        <taxon>Pterygota</taxon>
        <taxon>Neoptera</taxon>
        <taxon>Endopterygota</taxon>
        <taxon>Diptera</taxon>
        <taxon>Brachycera</taxon>
        <taxon>Muscomorpha</taxon>
        <taxon>Oestroidea</taxon>
        <taxon>Calliphoridae</taxon>
        <taxon>Luciliinae</taxon>
        <taxon>Lucilia</taxon>
    </lineage>
</organism>
<comment type="caution">
    <text evidence="6">The sequence shown here is derived from an EMBL/GenBank/DDBJ whole genome shotgun (WGS) entry which is preliminary data.</text>
</comment>
<dbReference type="InterPro" id="IPR051241">
    <property type="entry name" value="DZIP_RILPL"/>
</dbReference>
<gene>
    <name evidence="6" type="ORF">FF38_08110</name>
</gene>
<dbReference type="GO" id="GO:0051959">
    <property type="term" value="F:dynein light intermediate chain binding"/>
    <property type="evidence" value="ECO:0007669"/>
    <property type="project" value="TreeGrafter"/>
</dbReference>
<dbReference type="CDD" id="cd14445">
    <property type="entry name" value="RILP-like"/>
    <property type="match status" value="1"/>
</dbReference>
<dbReference type="GO" id="GO:0060271">
    <property type="term" value="P:cilium assembly"/>
    <property type="evidence" value="ECO:0007669"/>
    <property type="project" value="TreeGrafter"/>
</dbReference>
<dbReference type="Proteomes" id="UP000037069">
    <property type="component" value="Unassembled WGS sequence"/>
</dbReference>
<dbReference type="GO" id="GO:0031267">
    <property type="term" value="F:small GTPase binding"/>
    <property type="evidence" value="ECO:0007669"/>
    <property type="project" value="TreeGrafter"/>
</dbReference>
<dbReference type="EMBL" id="JRES01000262">
    <property type="protein sequence ID" value="KNC32878.1"/>
    <property type="molecule type" value="Genomic_DNA"/>
</dbReference>
<protein>
    <submittedName>
        <fullName evidence="6">RILP-like protein</fullName>
    </submittedName>
</protein>
<accession>A0A0L0CKJ8</accession>
<dbReference type="Gene3D" id="1.20.58.1770">
    <property type="match status" value="1"/>
</dbReference>
<dbReference type="GO" id="GO:0005737">
    <property type="term" value="C:cytoplasm"/>
    <property type="evidence" value="ECO:0007669"/>
    <property type="project" value="TreeGrafter"/>
</dbReference>
<feature type="compositionally biased region" description="Acidic residues" evidence="3">
    <location>
        <begin position="325"/>
        <end position="346"/>
    </location>
</feature>
<dbReference type="PANTHER" id="PTHR21502">
    <property type="entry name" value="ZINC FINGER PROTEIN DZIP1"/>
    <property type="match status" value="1"/>
</dbReference>
<dbReference type="PROSITE" id="PS51776">
    <property type="entry name" value="RH1"/>
    <property type="match status" value="1"/>
</dbReference>
<reference evidence="6 7" key="1">
    <citation type="journal article" date="2015" name="Nat. Commun.">
        <title>Lucilia cuprina genome unlocks parasitic fly biology to underpin future interventions.</title>
        <authorList>
            <person name="Anstead C.A."/>
            <person name="Korhonen P.K."/>
            <person name="Young N.D."/>
            <person name="Hall R.S."/>
            <person name="Jex A.R."/>
            <person name="Murali S.C."/>
            <person name="Hughes D.S."/>
            <person name="Lee S.F."/>
            <person name="Perry T."/>
            <person name="Stroehlein A.J."/>
            <person name="Ansell B.R."/>
            <person name="Breugelmans B."/>
            <person name="Hofmann A."/>
            <person name="Qu J."/>
            <person name="Dugan S."/>
            <person name="Lee S.L."/>
            <person name="Chao H."/>
            <person name="Dinh H."/>
            <person name="Han Y."/>
            <person name="Doddapaneni H.V."/>
            <person name="Worley K.C."/>
            <person name="Muzny D.M."/>
            <person name="Ioannidis P."/>
            <person name="Waterhouse R.M."/>
            <person name="Zdobnov E.M."/>
            <person name="James P.J."/>
            <person name="Bagnall N.H."/>
            <person name="Kotze A.C."/>
            <person name="Gibbs R.A."/>
            <person name="Richards S."/>
            <person name="Batterham P."/>
            <person name="Gasser R.B."/>
        </authorList>
    </citation>
    <scope>NUCLEOTIDE SEQUENCE [LARGE SCALE GENOMIC DNA]</scope>
    <source>
        <strain evidence="6 7">LS</strain>
        <tissue evidence="6">Full body</tissue>
    </source>
</reference>
<dbReference type="FunFam" id="1.20.58.1770:FF:000005">
    <property type="entry name" value="RILP-like protein homolog isoform X1"/>
    <property type="match status" value="1"/>
</dbReference>
<keyword evidence="1 2" id="KW-0175">Coiled coil</keyword>
<evidence type="ECO:0000259" key="5">
    <source>
        <dbReference type="PROSITE" id="PS51777"/>
    </source>
</evidence>
<feature type="coiled-coil region" evidence="2">
    <location>
        <begin position="172"/>
        <end position="209"/>
    </location>
</feature>
<dbReference type="InterPro" id="IPR034743">
    <property type="entry name" value="RH1"/>
</dbReference>
<dbReference type="STRING" id="7375.A0A0L0CKJ8"/>
<dbReference type="OrthoDB" id="10069524at2759"/>
<evidence type="ECO:0000256" key="1">
    <source>
        <dbReference type="ARBA" id="ARBA00023054"/>
    </source>
</evidence>
<dbReference type="Pfam" id="PF09744">
    <property type="entry name" value="RH1"/>
    <property type="match status" value="1"/>
</dbReference>
<dbReference type="AlphaFoldDB" id="A0A0L0CKJ8"/>
<dbReference type="SUPFAM" id="SSF161256">
    <property type="entry name" value="RILP dimerisation region"/>
    <property type="match status" value="1"/>
</dbReference>
<evidence type="ECO:0000313" key="7">
    <source>
        <dbReference type="Proteomes" id="UP000037069"/>
    </source>
</evidence>
<evidence type="ECO:0000259" key="4">
    <source>
        <dbReference type="PROSITE" id="PS51776"/>
    </source>
</evidence>
<dbReference type="PROSITE" id="PS51777">
    <property type="entry name" value="RH2"/>
    <property type="match status" value="1"/>
</dbReference>
<dbReference type="OMA" id="TNHELHG"/>
<dbReference type="GO" id="GO:0036064">
    <property type="term" value="C:ciliary basal body"/>
    <property type="evidence" value="ECO:0007669"/>
    <property type="project" value="TreeGrafter"/>
</dbReference>
<feature type="region of interest" description="Disordered" evidence="3">
    <location>
        <begin position="315"/>
        <end position="377"/>
    </location>
</feature>
<dbReference type="InterPro" id="IPR034744">
    <property type="entry name" value="RH2"/>
</dbReference>
<dbReference type="PANTHER" id="PTHR21502:SF4">
    <property type="entry name" value="RILP-LIKE PROTEIN HOMOLOG"/>
    <property type="match status" value="1"/>
</dbReference>